<dbReference type="InterPro" id="IPR021559">
    <property type="entry name" value="DUF3019"/>
</dbReference>
<dbReference type="Pfam" id="PF11456">
    <property type="entry name" value="DUF3019"/>
    <property type="match status" value="1"/>
</dbReference>
<dbReference type="HOGENOM" id="CLU_142731_0_0_6"/>
<reference evidence="1 2" key="1">
    <citation type="submission" date="2006-02" db="EMBL/GenBank/DDBJ databases">
        <authorList>
            <person name="Pinhassi J."/>
            <person name="Pedros-Alio C."/>
            <person name="Ferriera S."/>
            <person name="Johnson J."/>
            <person name="Kravitz S."/>
            <person name="Halpern A."/>
            <person name="Remington K."/>
            <person name="Beeson K."/>
            <person name="Tran B."/>
            <person name="Rogers Y.-H."/>
            <person name="Friedman R."/>
            <person name="Venter J.C."/>
        </authorList>
    </citation>
    <scope>NUCLEOTIDE SEQUENCE [LARGE SCALE GENOMIC DNA]</scope>
    <source>
        <strain evidence="1 2">MED297</strain>
    </source>
</reference>
<accession>A4BAD3</accession>
<dbReference type="Proteomes" id="UP000005953">
    <property type="component" value="Unassembled WGS sequence"/>
</dbReference>
<dbReference type="EMBL" id="AAOE01000002">
    <property type="protein sequence ID" value="EAR10889.1"/>
    <property type="molecule type" value="Genomic_DNA"/>
</dbReference>
<protein>
    <recommendedName>
        <fullName evidence="3">DUF3019 domain-containing protein</fullName>
    </recommendedName>
</protein>
<dbReference type="OrthoDB" id="6197299at2"/>
<evidence type="ECO:0008006" key="3">
    <source>
        <dbReference type="Google" id="ProtNLM"/>
    </source>
</evidence>
<comment type="caution">
    <text evidence="1">The sequence shown here is derived from an EMBL/GenBank/DDBJ whole genome shotgun (WGS) entry which is preliminary data.</text>
</comment>
<gene>
    <name evidence="1" type="ORF">MED297_10276</name>
</gene>
<proteinExistence type="predicted"/>
<name>A4BAD3_9GAMM</name>
<sequence>MWVYDIGSRQQLIRMIAALLLAVVATLSEDALAQPQGELTLTPERCVAMNEGQTCYQTVIVRWQTNEIADYCLYLQDEPEPLVCWESVRQGRSRVEFASDISLSYRLVLTPQTSNKRQEIAQATLTVSWVYGDSKKRRNSWRLF</sequence>
<dbReference type="STRING" id="314283.MED297_10276"/>
<organism evidence="1 2">
    <name type="scientific">Reinekea blandensis MED297</name>
    <dbReference type="NCBI Taxonomy" id="314283"/>
    <lineage>
        <taxon>Bacteria</taxon>
        <taxon>Pseudomonadati</taxon>
        <taxon>Pseudomonadota</taxon>
        <taxon>Gammaproteobacteria</taxon>
        <taxon>Oceanospirillales</taxon>
        <taxon>Saccharospirillaceae</taxon>
        <taxon>Reinekea</taxon>
    </lineage>
</organism>
<dbReference type="RefSeq" id="WP_008041455.1">
    <property type="nucleotide sequence ID" value="NZ_CH724149.1"/>
</dbReference>
<evidence type="ECO:0000313" key="2">
    <source>
        <dbReference type="Proteomes" id="UP000005953"/>
    </source>
</evidence>
<evidence type="ECO:0000313" key="1">
    <source>
        <dbReference type="EMBL" id="EAR10889.1"/>
    </source>
</evidence>
<dbReference type="AlphaFoldDB" id="A4BAD3"/>
<keyword evidence="2" id="KW-1185">Reference proteome</keyword>